<evidence type="ECO:0000313" key="1">
    <source>
        <dbReference type="EMBL" id="CAL1352331.1"/>
    </source>
</evidence>
<sequence>MKLTPIVSLADLIHLDVAPSNKPHLSWSCIQFDVTGLPPAVLYLREHQSPLIEFEPAEIYNFQTFTVAAAYR</sequence>
<keyword evidence="2" id="KW-1185">Reference proteome</keyword>
<proteinExistence type="predicted"/>
<gene>
    <name evidence="1" type="ORF">LTRI10_LOCUS308</name>
</gene>
<dbReference type="AlphaFoldDB" id="A0AAV2C847"/>
<name>A0AAV2C847_9ROSI</name>
<evidence type="ECO:0000313" key="2">
    <source>
        <dbReference type="Proteomes" id="UP001497516"/>
    </source>
</evidence>
<reference evidence="1 2" key="1">
    <citation type="submission" date="2024-04" db="EMBL/GenBank/DDBJ databases">
        <authorList>
            <person name="Fracassetti M."/>
        </authorList>
    </citation>
    <scope>NUCLEOTIDE SEQUENCE [LARGE SCALE GENOMIC DNA]</scope>
</reference>
<dbReference type="EMBL" id="OZ034813">
    <property type="protein sequence ID" value="CAL1352331.1"/>
    <property type="molecule type" value="Genomic_DNA"/>
</dbReference>
<accession>A0AAV2C847</accession>
<protein>
    <submittedName>
        <fullName evidence="1">Uncharacterized protein</fullName>
    </submittedName>
</protein>
<organism evidence="1 2">
    <name type="scientific">Linum trigynum</name>
    <dbReference type="NCBI Taxonomy" id="586398"/>
    <lineage>
        <taxon>Eukaryota</taxon>
        <taxon>Viridiplantae</taxon>
        <taxon>Streptophyta</taxon>
        <taxon>Embryophyta</taxon>
        <taxon>Tracheophyta</taxon>
        <taxon>Spermatophyta</taxon>
        <taxon>Magnoliopsida</taxon>
        <taxon>eudicotyledons</taxon>
        <taxon>Gunneridae</taxon>
        <taxon>Pentapetalae</taxon>
        <taxon>rosids</taxon>
        <taxon>fabids</taxon>
        <taxon>Malpighiales</taxon>
        <taxon>Linaceae</taxon>
        <taxon>Linum</taxon>
    </lineage>
</organism>
<dbReference type="Proteomes" id="UP001497516">
    <property type="component" value="Chromosome 1"/>
</dbReference>